<dbReference type="EC" id="2.7.3.9" evidence="5"/>
<dbReference type="KEGG" id="rce:RC1_2644"/>
<protein>
    <recommendedName>
        <fullName evidence="5">phosphoenolpyruvate--protein phosphotransferase</fullName>
        <ecNumber evidence="5">2.7.3.9</ecNumber>
    </recommendedName>
</protein>
<dbReference type="HOGENOM" id="CLU_007308_7_1_5"/>
<dbReference type="Pfam" id="PF05524">
    <property type="entry name" value="PEP-utilisers_N"/>
    <property type="match status" value="1"/>
</dbReference>
<dbReference type="PANTHER" id="PTHR46244:SF6">
    <property type="entry name" value="PHOSPHOENOLPYRUVATE-PROTEIN PHOSPHOTRANSFERASE"/>
    <property type="match status" value="1"/>
</dbReference>
<evidence type="ECO:0000256" key="9">
    <source>
        <dbReference type="ARBA" id="ARBA00022679"/>
    </source>
</evidence>
<proteinExistence type="inferred from homology"/>
<evidence type="ECO:0000256" key="5">
    <source>
        <dbReference type="ARBA" id="ARBA00012232"/>
    </source>
</evidence>
<dbReference type="Pfam" id="PF00391">
    <property type="entry name" value="PEP-utilizers"/>
    <property type="match status" value="1"/>
</dbReference>
<dbReference type="InterPro" id="IPR000121">
    <property type="entry name" value="PEP_util_C"/>
</dbReference>
<sequence>MGPRHAPDLAAAGRRLLARLRDVMAGSGTAQDRLDKIVKTIAHEMGADVCSCYVMRAGEVLELFATIGLNPSAVHRTRLRVGEGLVGDVAAHARPIALGNAPTHPNFAYRPETGEDPFNSFMAVPILRGGRVRGVLAIQHTDRRDYDEQEVETLQTVAMVVAELVAAGELVDGRELSVADDLILLPSRLDGTSLNRGVGMGLAVLHRPQLTIRQMVADDPEHELRRLQEAVDGMHLAIDQILIALGERDGEHAEIMQTYRMFANDRGWLSRIREAIRSGLTAEAAVQRVQNDNRARMSQAADPYIRDRLLDLDDVTNRLLQHLAGRGDDVQGGTLPDEFVLVARNLGPAELLDYDRRRLKGLVLEEGSSNSHVSIVARAMDIPVVGQCHEVLGRVEPLDYLIVDGDNGQVFVRPAEDIQDAFSKSLLAREQRQREFAALRDLPAVTRDGVAVQLMLNCGLHIDLPHLHATGADGIGLYRTEIPFMVRASYPEVAAQQESYAKVLDAAGDRPVVFRTLDVGGDKTLPYFPDLSEENPALGWRAIRIGLDRPAMLRKQLRAMLRAAAGRELRLMFPMVAEVAELDRARRVLDLELARLRADGGTPPARLLVGVMVEVPSLLFQLPALLPRVDFLSVGSNDLLQYLFACDRGNPILNNRYDVLSPPMLRLLRDLVRACDAAGVPLSLCGEMASRPLDAMALVGLGFRTLSLAPPAFGEVKGMLRSLELRRVAAYLDRLLDGSDHSLRPKLRAYARDHGVKV</sequence>
<keyword evidence="16" id="KW-1185">Reference proteome</keyword>
<comment type="catalytic activity">
    <reaction evidence="1">
        <text>L-histidyl-[protein] + phosphoenolpyruvate = N(pros)-phospho-L-histidyl-[protein] + pyruvate</text>
        <dbReference type="Rhea" id="RHEA:23880"/>
        <dbReference type="Rhea" id="RHEA-COMP:9745"/>
        <dbReference type="Rhea" id="RHEA-COMP:9746"/>
        <dbReference type="ChEBI" id="CHEBI:15361"/>
        <dbReference type="ChEBI" id="CHEBI:29979"/>
        <dbReference type="ChEBI" id="CHEBI:58702"/>
        <dbReference type="ChEBI" id="CHEBI:64837"/>
        <dbReference type="EC" id="2.7.3.9"/>
    </reaction>
</comment>
<dbReference type="InterPro" id="IPR006318">
    <property type="entry name" value="PTS_EI-like"/>
</dbReference>
<keyword evidence="7" id="KW-0963">Cytoplasm</keyword>
<dbReference type="SUPFAM" id="SSF55781">
    <property type="entry name" value="GAF domain-like"/>
    <property type="match status" value="1"/>
</dbReference>
<comment type="similarity">
    <text evidence="4">Belongs to the PEP-utilizing enzyme family.</text>
</comment>
<dbReference type="Gene3D" id="3.20.20.60">
    <property type="entry name" value="Phosphoenolpyruvate-binding domains"/>
    <property type="match status" value="1"/>
</dbReference>
<dbReference type="SUPFAM" id="SSF47831">
    <property type="entry name" value="Enzyme I of the PEP:sugar phosphotransferase system HPr-binding (sub)domain"/>
    <property type="match status" value="1"/>
</dbReference>
<dbReference type="GO" id="GO:0016301">
    <property type="term" value="F:kinase activity"/>
    <property type="evidence" value="ECO:0007669"/>
    <property type="project" value="UniProtKB-KW"/>
</dbReference>
<dbReference type="PANTHER" id="PTHR46244">
    <property type="entry name" value="PHOSPHOENOLPYRUVATE-PROTEIN PHOSPHOTRANSFERASE"/>
    <property type="match status" value="1"/>
</dbReference>
<evidence type="ECO:0000313" key="16">
    <source>
        <dbReference type="Proteomes" id="UP000001591"/>
    </source>
</evidence>
<keyword evidence="8" id="KW-0762">Sugar transport</keyword>
<evidence type="ECO:0000256" key="7">
    <source>
        <dbReference type="ARBA" id="ARBA00022490"/>
    </source>
</evidence>
<dbReference type="Gene3D" id="1.10.274.10">
    <property type="entry name" value="PtsI, HPr-binding domain"/>
    <property type="match status" value="1"/>
</dbReference>
<dbReference type="Pfam" id="PF01590">
    <property type="entry name" value="GAF"/>
    <property type="match status" value="1"/>
</dbReference>
<dbReference type="SUPFAM" id="SSF51621">
    <property type="entry name" value="Phosphoenolpyruvate/pyruvate domain"/>
    <property type="match status" value="1"/>
</dbReference>
<keyword evidence="12" id="KW-0418">Kinase</keyword>
<keyword evidence="13" id="KW-0460">Magnesium</keyword>
<dbReference type="InterPro" id="IPR008279">
    <property type="entry name" value="PEP-util_enz_mobile_dom"/>
</dbReference>
<dbReference type="GO" id="GO:0046872">
    <property type="term" value="F:metal ion binding"/>
    <property type="evidence" value="ECO:0007669"/>
    <property type="project" value="UniProtKB-KW"/>
</dbReference>
<evidence type="ECO:0000256" key="12">
    <source>
        <dbReference type="ARBA" id="ARBA00022777"/>
    </source>
</evidence>
<comment type="cofactor">
    <cofactor evidence="2">
        <name>Mg(2+)</name>
        <dbReference type="ChEBI" id="CHEBI:18420"/>
    </cofactor>
</comment>
<comment type="subcellular location">
    <subcellularLocation>
        <location evidence="3">Cytoplasm</location>
    </subcellularLocation>
</comment>
<dbReference type="Proteomes" id="UP000001591">
    <property type="component" value="Chromosome"/>
</dbReference>
<dbReference type="EMBL" id="CP000613">
    <property type="protein sequence ID" value="ACJ00019.1"/>
    <property type="molecule type" value="Genomic_DNA"/>
</dbReference>
<dbReference type="InterPro" id="IPR023151">
    <property type="entry name" value="PEP_util_CS"/>
</dbReference>
<dbReference type="STRING" id="414684.RC1_2644"/>
<dbReference type="Gene3D" id="3.30.450.40">
    <property type="match status" value="1"/>
</dbReference>
<dbReference type="Gene3D" id="3.50.30.10">
    <property type="entry name" value="Phosphohistidine domain"/>
    <property type="match status" value="1"/>
</dbReference>
<dbReference type="GO" id="GO:0005737">
    <property type="term" value="C:cytoplasm"/>
    <property type="evidence" value="ECO:0007669"/>
    <property type="project" value="UniProtKB-SubCell"/>
</dbReference>
<keyword evidence="10" id="KW-0598">Phosphotransferase system</keyword>
<dbReference type="InterPro" id="IPR050499">
    <property type="entry name" value="PEP-utilizing_PTS_enzyme"/>
</dbReference>
<keyword evidence="6" id="KW-0813">Transport</keyword>
<evidence type="ECO:0000256" key="11">
    <source>
        <dbReference type="ARBA" id="ARBA00022723"/>
    </source>
</evidence>
<evidence type="ECO:0000256" key="1">
    <source>
        <dbReference type="ARBA" id="ARBA00000683"/>
    </source>
</evidence>
<evidence type="ECO:0000256" key="13">
    <source>
        <dbReference type="ARBA" id="ARBA00022842"/>
    </source>
</evidence>
<dbReference type="SMART" id="SM00065">
    <property type="entry name" value="GAF"/>
    <property type="match status" value="1"/>
</dbReference>
<feature type="domain" description="GAF" evidence="14">
    <location>
        <begin position="29"/>
        <end position="175"/>
    </location>
</feature>
<reference evidence="15 16" key="1">
    <citation type="journal article" date="2010" name="BMC Genomics">
        <title>Metabolic flexibility revealed in the genome of the cyst-forming alpha-1 proteobacterium Rhodospirillum centenum.</title>
        <authorList>
            <person name="Lu Y.K."/>
            <person name="Marden J."/>
            <person name="Han M."/>
            <person name="Swingley W.D."/>
            <person name="Mastrian S.D."/>
            <person name="Chowdhury S.R."/>
            <person name="Hao J."/>
            <person name="Helmy T."/>
            <person name="Kim S."/>
            <person name="Kurdoglu A.A."/>
            <person name="Matthies H.J."/>
            <person name="Rollo D."/>
            <person name="Stothard P."/>
            <person name="Blankenship R.E."/>
            <person name="Bauer C.E."/>
            <person name="Touchman J.W."/>
        </authorList>
    </citation>
    <scope>NUCLEOTIDE SEQUENCE [LARGE SCALE GENOMIC DNA]</scope>
    <source>
        <strain evidence="16">ATCC 51521 / SW</strain>
    </source>
</reference>
<dbReference type="PRINTS" id="PR01736">
    <property type="entry name" value="PHPHTRNFRASE"/>
</dbReference>
<dbReference type="SUPFAM" id="SSF52009">
    <property type="entry name" value="Phosphohistidine domain"/>
    <property type="match status" value="1"/>
</dbReference>
<evidence type="ECO:0000256" key="8">
    <source>
        <dbReference type="ARBA" id="ARBA00022597"/>
    </source>
</evidence>
<name>B6IUT7_RHOCS</name>
<dbReference type="InterPro" id="IPR036618">
    <property type="entry name" value="PtsI_HPr-bd_sf"/>
</dbReference>
<dbReference type="InterPro" id="IPR029016">
    <property type="entry name" value="GAF-like_dom_sf"/>
</dbReference>
<dbReference type="InterPro" id="IPR003018">
    <property type="entry name" value="GAF"/>
</dbReference>
<dbReference type="InterPro" id="IPR036637">
    <property type="entry name" value="Phosphohistidine_dom_sf"/>
</dbReference>
<gene>
    <name evidence="15" type="primary">ptsI</name>
    <name evidence="15" type="ordered locus">RC1_2644</name>
</gene>
<dbReference type="InterPro" id="IPR015813">
    <property type="entry name" value="Pyrv/PenolPyrv_kinase-like_dom"/>
</dbReference>
<dbReference type="NCBIfam" id="TIGR01417">
    <property type="entry name" value="PTS_I_fam"/>
    <property type="match status" value="1"/>
</dbReference>
<evidence type="ECO:0000256" key="10">
    <source>
        <dbReference type="ARBA" id="ARBA00022683"/>
    </source>
</evidence>
<dbReference type="InterPro" id="IPR040442">
    <property type="entry name" value="Pyrv_kinase-like_dom_sf"/>
</dbReference>
<dbReference type="GO" id="GO:0008965">
    <property type="term" value="F:phosphoenolpyruvate-protein phosphotransferase activity"/>
    <property type="evidence" value="ECO:0007669"/>
    <property type="project" value="UniProtKB-EC"/>
</dbReference>
<dbReference type="PROSITE" id="PS00742">
    <property type="entry name" value="PEP_ENZYMES_2"/>
    <property type="match status" value="1"/>
</dbReference>
<dbReference type="AlphaFoldDB" id="B6IUT7"/>
<dbReference type="GO" id="GO:0009401">
    <property type="term" value="P:phosphoenolpyruvate-dependent sugar phosphotransferase system"/>
    <property type="evidence" value="ECO:0007669"/>
    <property type="project" value="UniProtKB-KW"/>
</dbReference>
<organism evidence="15 16">
    <name type="scientific">Rhodospirillum centenum (strain ATCC 51521 / SW)</name>
    <dbReference type="NCBI Taxonomy" id="414684"/>
    <lineage>
        <taxon>Bacteria</taxon>
        <taxon>Pseudomonadati</taxon>
        <taxon>Pseudomonadota</taxon>
        <taxon>Alphaproteobacteria</taxon>
        <taxon>Rhodospirillales</taxon>
        <taxon>Rhodospirillaceae</taxon>
        <taxon>Rhodospirillum</taxon>
    </lineage>
</organism>
<evidence type="ECO:0000256" key="6">
    <source>
        <dbReference type="ARBA" id="ARBA00022448"/>
    </source>
</evidence>
<dbReference type="Pfam" id="PF02896">
    <property type="entry name" value="PEP-utilizers_C"/>
    <property type="match status" value="1"/>
</dbReference>
<evidence type="ECO:0000256" key="2">
    <source>
        <dbReference type="ARBA" id="ARBA00001946"/>
    </source>
</evidence>
<evidence type="ECO:0000259" key="14">
    <source>
        <dbReference type="SMART" id="SM00065"/>
    </source>
</evidence>
<evidence type="ECO:0000256" key="3">
    <source>
        <dbReference type="ARBA" id="ARBA00004496"/>
    </source>
</evidence>
<evidence type="ECO:0000313" key="15">
    <source>
        <dbReference type="EMBL" id="ACJ00019.1"/>
    </source>
</evidence>
<keyword evidence="9 15" id="KW-0808">Transferase</keyword>
<dbReference type="eggNOG" id="COG3605">
    <property type="taxonomic scope" value="Bacteria"/>
</dbReference>
<keyword evidence="11" id="KW-0479">Metal-binding</keyword>
<accession>B6IUT7</accession>
<evidence type="ECO:0000256" key="4">
    <source>
        <dbReference type="ARBA" id="ARBA00007837"/>
    </source>
</evidence>
<dbReference type="InterPro" id="IPR008731">
    <property type="entry name" value="PTS_EIN"/>
</dbReference>